<reference evidence="11 12" key="1">
    <citation type="submission" date="2021-05" db="EMBL/GenBank/DDBJ databases">
        <title>The draft genome of Geobacter luticola JCM 17780.</title>
        <authorList>
            <person name="Xu Z."/>
            <person name="Masuda Y."/>
            <person name="Itoh H."/>
            <person name="Senoo K."/>
        </authorList>
    </citation>
    <scope>NUCLEOTIDE SEQUENCE [LARGE SCALE GENOMIC DNA]</scope>
    <source>
        <strain evidence="11 12">JCM 17780</strain>
    </source>
</reference>
<dbReference type="NCBIfam" id="TIGR02209">
    <property type="entry name" value="ftsL_broad"/>
    <property type="match status" value="1"/>
</dbReference>
<evidence type="ECO:0000256" key="6">
    <source>
        <dbReference type="ARBA" id="ARBA00023136"/>
    </source>
</evidence>
<evidence type="ECO:0000256" key="3">
    <source>
        <dbReference type="ARBA" id="ARBA00022618"/>
    </source>
</evidence>
<dbReference type="RefSeq" id="WP_214175323.1">
    <property type="nucleotide sequence ID" value="NZ_JAHCVK010000003.1"/>
</dbReference>
<evidence type="ECO:0000256" key="7">
    <source>
        <dbReference type="ARBA" id="ARBA00023306"/>
    </source>
</evidence>
<gene>
    <name evidence="11" type="primary">ftsL</name>
    <name evidence="11" type="ORF">KI810_09660</name>
</gene>
<comment type="subcellular location">
    <subcellularLocation>
        <location evidence="1">Cell membrane</location>
        <topology evidence="1">Single-pass type II membrane protein</topology>
    </subcellularLocation>
</comment>
<name>A0ABS5SH04_9BACT</name>
<keyword evidence="7" id="KW-0131">Cell cycle</keyword>
<evidence type="ECO:0000256" key="2">
    <source>
        <dbReference type="ARBA" id="ARBA00022475"/>
    </source>
</evidence>
<keyword evidence="6 10" id="KW-0472">Membrane</keyword>
<accession>A0ABS5SH04</accession>
<protein>
    <recommendedName>
        <fullName evidence="8">Cell division protein FtsL</fullName>
    </recommendedName>
</protein>
<keyword evidence="5 10" id="KW-1133">Transmembrane helix</keyword>
<evidence type="ECO:0000256" key="1">
    <source>
        <dbReference type="ARBA" id="ARBA00004401"/>
    </source>
</evidence>
<evidence type="ECO:0000256" key="8">
    <source>
        <dbReference type="NCBIfam" id="TIGR02209"/>
    </source>
</evidence>
<comment type="caution">
    <text evidence="11">The sequence shown here is derived from an EMBL/GenBank/DDBJ whole genome shotgun (WGS) entry which is preliminary data.</text>
</comment>
<keyword evidence="3 11" id="KW-0132">Cell division</keyword>
<evidence type="ECO:0000256" key="5">
    <source>
        <dbReference type="ARBA" id="ARBA00022989"/>
    </source>
</evidence>
<evidence type="ECO:0000256" key="4">
    <source>
        <dbReference type="ARBA" id="ARBA00022692"/>
    </source>
</evidence>
<keyword evidence="9" id="KW-0175">Coiled coil</keyword>
<evidence type="ECO:0000256" key="9">
    <source>
        <dbReference type="SAM" id="Coils"/>
    </source>
</evidence>
<evidence type="ECO:0000313" key="11">
    <source>
        <dbReference type="EMBL" id="MBT0653322.1"/>
    </source>
</evidence>
<dbReference type="InterPro" id="IPR007060">
    <property type="entry name" value="FtsL/DivIC"/>
</dbReference>
<dbReference type="EMBL" id="JAHCVK010000003">
    <property type="protein sequence ID" value="MBT0653322.1"/>
    <property type="molecule type" value="Genomic_DNA"/>
</dbReference>
<sequence length="111" mass="12543">MSNARAAYSKVAAPRKLEAVYAHRWDLFPYLMVVMVLLTLVAIFHVWSRVKVIDLNLQLAESSRTLKDQQQEQNRLTLEVASLKNPARVEVLAKGELGMALPTEQQVVVVK</sequence>
<organism evidence="11 12">
    <name type="scientific">Geomobilimonas luticola</name>
    <dbReference type="NCBI Taxonomy" id="1114878"/>
    <lineage>
        <taxon>Bacteria</taxon>
        <taxon>Pseudomonadati</taxon>
        <taxon>Thermodesulfobacteriota</taxon>
        <taxon>Desulfuromonadia</taxon>
        <taxon>Geobacterales</taxon>
        <taxon>Geobacteraceae</taxon>
        <taxon>Geomobilimonas</taxon>
    </lineage>
</organism>
<evidence type="ECO:0000256" key="10">
    <source>
        <dbReference type="SAM" id="Phobius"/>
    </source>
</evidence>
<dbReference type="HAMAP" id="MF_00910">
    <property type="entry name" value="FtsL"/>
    <property type="match status" value="1"/>
</dbReference>
<keyword evidence="12" id="KW-1185">Reference proteome</keyword>
<feature type="coiled-coil region" evidence="9">
    <location>
        <begin position="52"/>
        <end position="79"/>
    </location>
</feature>
<feature type="transmembrane region" description="Helical" evidence="10">
    <location>
        <begin position="27"/>
        <end position="47"/>
    </location>
</feature>
<dbReference type="InterPro" id="IPR011922">
    <property type="entry name" value="Cell_div_FtsL"/>
</dbReference>
<proteinExistence type="inferred from homology"/>
<dbReference type="GO" id="GO:0051301">
    <property type="term" value="P:cell division"/>
    <property type="evidence" value="ECO:0007669"/>
    <property type="project" value="UniProtKB-KW"/>
</dbReference>
<dbReference type="Pfam" id="PF04977">
    <property type="entry name" value="DivIC"/>
    <property type="match status" value="1"/>
</dbReference>
<keyword evidence="2" id="KW-1003">Cell membrane</keyword>
<keyword evidence="4 10" id="KW-0812">Transmembrane</keyword>
<evidence type="ECO:0000313" key="12">
    <source>
        <dbReference type="Proteomes" id="UP000756860"/>
    </source>
</evidence>
<dbReference type="Proteomes" id="UP000756860">
    <property type="component" value="Unassembled WGS sequence"/>
</dbReference>